<dbReference type="PROSITE" id="PS51257">
    <property type="entry name" value="PROKAR_LIPOPROTEIN"/>
    <property type="match status" value="1"/>
</dbReference>
<evidence type="ECO:0000259" key="2">
    <source>
        <dbReference type="Pfam" id="PF23657"/>
    </source>
</evidence>
<feature type="region of interest" description="Disordered" evidence="1">
    <location>
        <begin position="114"/>
        <end position="147"/>
    </location>
</feature>
<feature type="domain" description="DUF7151" evidence="2">
    <location>
        <begin position="72"/>
        <end position="106"/>
    </location>
</feature>
<gene>
    <name evidence="3" type="ORF">DN730_15400</name>
</gene>
<dbReference type="AlphaFoldDB" id="A0A370U6G9"/>
<dbReference type="Pfam" id="PF01391">
    <property type="entry name" value="Collagen"/>
    <property type="match status" value="1"/>
</dbReference>
<dbReference type="InterPro" id="IPR008160">
    <property type="entry name" value="Collagen"/>
</dbReference>
<name>A0A370U6G9_9GAMM</name>
<reference evidence="3 4" key="1">
    <citation type="submission" date="2018-06" db="EMBL/GenBank/DDBJ databases">
        <title>Marinomonas sp. YLB-05 draft genome sequence.</title>
        <authorList>
            <person name="Yu L."/>
            <person name="Tang X."/>
        </authorList>
    </citation>
    <scope>NUCLEOTIDE SEQUENCE [LARGE SCALE GENOMIC DNA]</scope>
    <source>
        <strain evidence="3 4">YLB-05</strain>
    </source>
</reference>
<dbReference type="InterPro" id="IPR018247">
    <property type="entry name" value="EF_Hand_1_Ca_BS"/>
</dbReference>
<comment type="caution">
    <text evidence="3">The sequence shown here is derived from an EMBL/GenBank/DDBJ whole genome shotgun (WGS) entry which is preliminary data.</text>
</comment>
<dbReference type="Proteomes" id="UP000254326">
    <property type="component" value="Unassembled WGS sequence"/>
</dbReference>
<dbReference type="PROSITE" id="PS00018">
    <property type="entry name" value="EF_HAND_1"/>
    <property type="match status" value="1"/>
</dbReference>
<dbReference type="Pfam" id="PF23657">
    <property type="entry name" value="DUF7151"/>
    <property type="match status" value="1"/>
</dbReference>
<feature type="compositionally biased region" description="Low complexity" evidence="1">
    <location>
        <begin position="131"/>
        <end position="142"/>
    </location>
</feature>
<protein>
    <recommendedName>
        <fullName evidence="2">DUF7151 domain-containing protein</fullName>
    </recommendedName>
</protein>
<sequence>MSSLLPRRTGVSLAVAMSTAIFISGCAPSSEEDSSVSANSNSANGNGSSNSLDIVAGNAIVSKQTLGASDSPSECAAGGVKLSWGNDTNDNNTLDADEIVQSVNVCNGVNGTDGLAGQNGSNGQDGKDGVDGQNGAAGQNGADGKDGASAHFTVAQASATACSAGGQTITVGLNDGSGGFVAGSTKSFNICNGVDGTGSNTDVTADKIAQGKTLVENTKGYIDALVSNNTYVNYLNDMDGVFADQEAQALYDTLAGLIKVSFDALYTNEVTDYAAFIASELADVEGVDTSNMTAVETNGVLSISGLLVNDVTVNGFSFEYAGHQDNNGTDSVDRFEVKSLDMVSGETTLSLASESDVSFEVRLAIGSSSLATLEQYADFGSDAAIQSWRDNVTFNVNDNSAATLSLEGVVLGIDSSTNPSSFQGDIRLSFGLTESAFENGFPVLDFGSLMLSGAMTNPFGKSFEMALDVDFVDDFIPVDPMDNTADSLELVAETAASTLMQGIPVTWGSYVSEWGQSYDTATVDYAFLLNSVENSLGDDAEVTKVHTDNEWFKKVVEYSYCDKVVKEYSQDHELLWESSNSACYSSSIYNAVNEEINQDSVVFELSNGYHLEFNYDTPYDMTLSSSSTVIPTSYIDYNVVRSNKNASIDRLVFTMSSDVEKEQNFKFEITELSLDDEYYNPASYSSRTELEGMASVSLNDDAIKAVFPIWLDVYPEYQVCRESSLTQTSSGDFSWCLGEGAKLGADREEIKLHFTDNSGGAFDIIFQERAYDERFSAYVTVGGTPVGKLVQYRDGRYAVEFRDGVRVPLTDN</sequence>
<evidence type="ECO:0000313" key="3">
    <source>
        <dbReference type="EMBL" id="RDL43358.1"/>
    </source>
</evidence>
<evidence type="ECO:0000256" key="1">
    <source>
        <dbReference type="SAM" id="MobiDB-lite"/>
    </source>
</evidence>
<dbReference type="InterPro" id="IPR055575">
    <property type="entry name" value="DUF7151"/>
</dbReference>
<accession>A0A370U6G9</accession>
<organism evidence="3 4">
    <name type="scientific">Marinomonas piezotolerans</name>
    <dbReference type="NCBI Taxonomy" id="2213058"/>
    <lineage>
        <taxon>Bacteria</taxon>
        <taxon>Pseudomonadati</taxon>
        <taxon>Pseudomonadota</taxon>
        <taxon>Gammaproteobacteria</taxon>
        <taxon>Oceanospirillales</taxon>
        <taxon>Oceanospirillaceae</taxon>
        <taxon>Marinomonas</taxon>
    </lineage>
</organism>
<evidence type="ECO:0000313" key="4">
    <source>
        <dbReference type="Proteomes" id="UP000254326"/>
    </source>
</evidence>
<proteinExistence type="predicted"/>
<dbReference type="EMBL" id="QKRA01000008">
    <property type="protein sequence ID" value="RDL43358.1"/>
    <property type="molecule type" value="Genomic_DNA"/>
</dbReference>
<dbReference type="RefSeq" id="WP_115469038.1">
    <property type="nucleotide sequence ID" value="NZ_QKRA01000008.1"/>
</dbReference>
<keyword evidence="4" id="KW-1185">Reference proteome</keyword>